<accession>A0A2H0YLY8</accession>
<protein>
    <recommendedName>
        <fullName evidence="1">HD domain-containing protein</fullName>
    </recommendedName>
</protein>
<dbReference type="AlphaFoldDB" id="A0A2H0YLY8"/>
<dbReference type="Proteomes" id="UP000230088">
    <property type="component" value="Unassembled WGS sequence"/>
</dbReference>
<evidence type="ECO:0000259" key="1">
    <source>
        <dbReference type="Pfam" id="PF01966"/>
    </source>
</evidence>
<evidence type="ECO:0000313" key="2">
    <source>
        <dbReference type="EMBL" id="PIS39269.1"/>
    </source>
</evidence>
<dbReference type="InterPro" id="IPR006674">
    <property type="entry name" value="HD_domain"/>
</dbReference>
<comment type="caution">
    <text evidence="2">The sequence shown here is derived from an EMBL/GenBank/DDBJ whole genome shotgun (WGS) entry which is preliminary data.</text>
</comment>
<reference evidence="3" key="1">
    <citation type="submission" date="2017-09" db="EMBL/GenBank/DDBJ databases">
        <title>Depth-based differentiation of microbial function through sediment-hosted aquifers and enrichment of novel symbionts in the deep terrestrial subsurface.</title>
        <authorList>
            <person name="Probst A.J."/>
            <person name="Ladd B."/>
            <person name="Jarett J.K."/>
            <person name="Geller-Mcgrath D.E."/>
            <person name="Sieber C.M.K."/>
            <person name="Emerson J.B."/>
            <person name="Anantharaman K."/>
            <person name="Thomas B.C."/>
            <person name="Malmstrom R."/>
            <person name="Stieglmeier M."/>
            <person name="Klingl A."/>
            <person name="Woyke T."/>
            <person name="Ryan C.M."/>
            <person name="Banfield J.F."/>
        </authorList>
    </citation>
    <scope>NUCLEOTIDE SEQUENCE [LARGE SCALE GENOMIC DNA]</scope>
</reference>
<evidence type="ECO:0000313" key="3">
    <source>
        <dbReference type="Proteomes" id="UP000230088"/>
    </source>
</evidence>
<name>A0A2H0YLY8_9BACT</name>
<organism evidence="2 3">
    <name type="scientific">Candidatus Nealsonbacteria bacterium CG08_land_8_20_14_0_20_38_20</name>
    <dbReference type="NCBI Taxonomy" id="1974705"/>
    <lineage>
        <taxon>Bacteria</taxon>
        <taxon>Candidatus Nealsoniibacteriota</taxon>
    </lineage>
</organism>
<dbReference type="Pfam" id="PF01966">
    <property type="entry name" value="HD"/>
    <property type="match status" value="1"/>
</dbReference>
<dbReference type="EMBL" id="PEYD01000054">
    <property type="protein sequence ID" value="PIS39269.1"/>
    <property type="molecule type" value="Genomic_DNA"/>
</dbReference>
<proteinExistence type="predicted"/>
<dbReference type="SUPFAM" id="SSF109604">
    <property type="entry name" value="HD-domain/PDEase-like"/>
    <property type="match status" value="1"/>
</dbReference>
<sequence length="187" mass="21578">MDKIEELLNVFSFRRPKDLGILKHCLLVGAMAEEMASHLALRGITINPETVGEAGRYHDLAKMNNGPQEKEHVLSIYWHLLTTAGKDIAEIVICHEPYSFSEETAKIYGMELDTWEKKILFLADLRVSDRIMSWNERIRSIIAKYRTNNLFPPGREEWLKATANETIGEIREIIGPWDFLEFTPYAL</sequence>
<gene>
    <name evidence="2" type="ORF">COT33_02880</name>
</gene>
<feature type="domain" description="HD" evidence="1">
    <location>
        <begin position="22"/>
        <end position="124"/>
    </location>
</feature>